<evidence type="ECO:0000313" key="2">
    <source>
        <dbReference type="Proteomes" id="UP000053989"/>
    </source>
</evidence>
<keyword evidence="2" id="KW-1185">Reference proteome</keyword>
<organism evidence="1 2">
    <name type="scientific">Scleroderma citrinum Foug A</name>
    <dbReference type="NCBI Taxonomy" id="1036808"/>
    <lineage>
        <taxon>Eukaryota</taxon>
        <taxon>Fungi</taxon>
        <taxon>Dikarya</taxon>
        <taxon>Basidiomycota</taxon>
        <taxon>Agaricomycotina</taxon>
        <taxon>Agaricomycetes</taxon>
        <taxon>Agaricomycetidae</taxon>
        <taxon>Boletales</taxon>
        <taxon>Sclerodermatineae</taxon>
        <taxon>Sclerodermataceae</taxon>
        <taxon>Scleroderma</taxon>
    </lineage>
</organism>
<gene>
    <name evidence="1" type="ORF">SCLCIDRAFT_1218548</name>
</gene>
<reference evidence="1 2" key="1">
    <citation type="submission" date="2014-04" db="EMBL/GenBank/DDBJ databases">
        <authorList>
            <consortium name="DOE Joint Genome Institute"/>
            <person name="Kuo A."/>
            <person name="Kohler A."/>
            <person name="Nagy L.G."/>
            <person name="Floudas D."/>
            <person name="Copeland A."/>
            <person name="Barry K.W."/>
            <person name="Cichocki N."/>
            <person name="Veneault-Fourrey C."/>
            <person name="LaButti K."/>
            <person name="Lindquist E.A."/>
            <person name="Lipzen A."/>
            <person name="Lundell T."/>
            <person name="Morin E."/>
            <person name="Murat C."/>
            <person name="Sun H."/>
            <person name="Tunlid A."/>
            <person name="Henrissat B."/>
            <person name="Grigoriev I.V."/>
            <person name="Hibbett D.S."/>
            <person name="Martin F."/>
            <person name="Nordberg H.P."/>
            <person name="Cantor M.N."/>
            <person name="Hua S.X."/>
        </authorList>
    </citation>
    <scope>NUCLEOTIDE SEQUENCE [LARGE SCALE GENOMIC DNA]</scope>
    <source>
        <strain evidence="1 2">Foug A</strain>
    </source>
</reference>
<evidence type="ECO:0000313" key="1">
    <source>
        <dbReference type="EMBL" id="KIM58584.1"/>
    </source>
</evidence>
<dbReference type="AlphaFoldDB" id="A0A0C3DQW3"/>
<reference evidence="2" key="2">
    <citation type="submission" date="2015-01" db="EMBL/GenBank/DDBJ databases">
        <title>Evolutionary Origins and Diversification of the Mycorrhizal Mutualists.</title>
        <authorList>
            <consortium name="DOE Joint Genome Institute"/>
            <consortium name="Mycorrhizal Genomics Consortium"/>
            <person name="Kohler A."/>
            <person name="Kuo A."/>
            <person name="Nagy L.G."/>
            <person name="Floudas D."/>
            <person name="Copeland A."/>
            <person name="Barry K.W."/>
            <person name="Cichocki N."/>
            <person name="Veneault-Fourrey C."/>
            <person name="LaButti K."/>
            <person name="Lindquist E.A."/>
            <person name="Lipzen A."/>
            <person name="Lundell T."/>
            <person name="Morin E."/>
            <person name="Murat C."/>
            <person name="Riley R."/>
            <person name="Ohm R."/>
            <person name="Sun H."/>
            <person name="Tunlid A."/>
            <person name="Henrissat B."/>
            <person name="Grigoriev I.V."/>
            <person name="Hibbett D.S."/>
            <person name="Martin F."/>
        </authorList>
    </citation>
    <scope>NUCLEOTIDE SEQUENCE [LARGE SCALE GENOMIC DNA]</scope>
    <source>
        <strain evidence="2">Foug A</strain>
    </source>
</reference>
<sequence>MHGVSIDGESVDLVSVDSLFAALWAPSEDGTCAVHSPPGTSAQPSSNPPSQHVCGPLAGKIVDDIRTSCTRLPSPLPGVSLGE</sequence>
<protein>
    <submittedName>
        <fullName evidence="1">Uncharacterized protein</fullName>
    </submittedName>
</protein>
<dbReference type="EMBL" id="KN822084">
    <property type="protein sequence ID" value="KIM58584.1"/>
    <property type="molecule type" value="Genomic_DNA"/>
</dbReference>
<dbReference type="HOGENOM" id="CLU_2543961_0_0_1"/>
<dbReference type="InParanoid" id="A0A0C3DQW3"/>
<proteinExistence type="predicted"/>
<accession>A0A0C3DQW3</accession>
<name>A0A0C3DQW3_9AGAM</name>
<dbReference type="Proteomes" id="UP000053989">
    <property type="component" value="Unassembled WGS sequence"/>
</dbReference>